<evidence type="ECO:0000313" key="15">
    <source>
        <dbReference type="RefSeq" id="XP_032822102.1"/>
    </source>
</evidence>
<dbReference type="KEGG" id="pmrn:116948928"/>
<evidence type="ECO:0000313" key="14">
    <source>
        <dbReference type="Proteomes" id="UP001318040"/>
    </source>
</evidence>
<comment type="subcellular location">
    <subcellularLocation>
        <location evidence="1 11">Cytoplasm</location>
    </subcellularLocation>
</comment>
<dbReference type="GeneID" id="116948928"/>
<dbReference type="SUPFAM" id="SSF54001">
    <property type="entry name" value="Cysteine proteinases"/>
    <property type="match status" value="1"/>
</dbReference>
<evidence type="ECO:0000256" key="5">
    <source>
        <dbReference type="ARBA" id="ARBA00022670"/>
    </source>
</evidence>
<evidence type="ECO:0000259" key="13">
    <source>
        <dbReference type="Pfam" id="PF03416"/>
    </source>
</evidence>
<feature type="compositionally biased region" description="Basic and acidic residues" evidence="12">
    <location>
        <begin position="1"/>
        <end position="11"/>
    </location>
</feature>
<dbReference type="InterPro" id="IPR005078">
    <property type="entry name" value="Peptidase_C54"/>
</dbReference>
<dbReference type="GO" id="GO:0034727">
    <property type="term" value="P:piecemeal microautophagy of the nucleus"/>
    <property type="evidence" value="ECO:0007669"/>
    <property type="project" value="TreeGrafter"/>
</dbReference>
<dbReference type="EC" id="3.4.22.-" evidence="11"/>
<organism evidence="14 15">
    <name type="scientific">Petromyzon marinus</name>
    <name type="common">Sea lamprey</name>
    <dbReference type="NCBI Taxonomy" id="7757"/>
    <lineage>
        <taxon>Eukaryota</taxon>
        <taxon>Metazoa</taxon>
        <taxon>Chordata</taxon>
        <taxon>Craniata</taxon>
        <taxon>Vertebrata</taxon>
        <taxon>Cyclostomata</taxon>
        <taxon>Hyperoartia</taxon>
        <taxon>Petromyzontiformes</taxon>
        <taxon>Petromyzontidae</taxon>
        <taxon>Petromyzon</taxon>
    </lineage>
</organism>
<keyword evidence="9 11" id="KW-0072">Autophagy</keyword>
<feature type="region of interest" description="Disordered" evidence="12">
    <location>
        <begin position="330"/>
        <end position="360"/>
    </location>
</feature>
<dbReference type="RefSeq" id="XP_032822102.1">
    <property type="nucleotide sequence ID" value="XM_032966211.1"/>
</dbReference>
<evidence type="ECO:0000256" key="11">
    <source>
        <dbReference type="RuleBase" id="RU363115"/>
    </source>
</evidence>
<dbReference type="InterPro" id="IPR038765">
    <property type="entry name" value="Papain-like_cys_pep_sf"/>
</dbReference>
<keyword evidence="3" id="KW-0813">Transport</keyword>
<evidence type="ECO:0000256" key="10">
    <source>
        <dbReference type="ARBA" id="ARBA00029362"/>
    </source>
</evidence>
<reference evidence="15" key="1">
    <citation type="submission" date="2025-08" db="UniProtKB">
        <authorList>
            <consortium name="RefSeq"/>
        </authorList>
    </citation>
    <scope>IDENTIFICATION</scope>
    <source>
        <tissue evidence="15">Sperm</tissue>
    </source>
</reference>
<gene>
    <name evidence="15" type="primary">LOC116948928</name>
</gene>
<evidence type="ECO:0000256" key="9">
    <source>
        <dbReference type="ARBA" id="ARBA00023006"/>
    </source>
</evidence>
<dbReference type="PANTHER" id="PTHR22624">
    <property type="entry name" value="CYSTEINE PROTEASE ATG4"/>
    <property type="match status" value="1"/>
</dbReference>
<keyword evidence="7" id="KW-0788">Thiol protease</keyword>
<name>A0AAJ7TQB5_PETMA</name>
<accession>A0AAJ7TQB5</accession>
<keyword evidence="6 11" id="KW-0378">Hydrolase</keyword>
<evidence type="ECO:0000256" key="1">
    <source>
        <dbReference type="ARBA" id="ARBA00004496"/>
    </source>
</evidence>
<dbReference type="GO" id="GO:0000045">
    <property type="term" value="P:autophagosome assembly"/>
    <property type="evidence" value="ECO:0007669"/>
    <property type="project" value="TreeGrafter"/>
</dbReference>
<evidence type="ECO:0000256" key="6">
    <source>
        <dbReference type="ARBA" id="ARBA00022801"/>
    </source>
</evidence>
<evidence type="ECO:0000256" key="4">
    <source>
        <dbReference type="ARBA" id="ARBA00022490"/>
    </source>
</evidence>
<dbReference type="GO" id="GO:0004197">
    <property type="term" value="F:cysteine-type endopeptidase activity"/>
    <property type="evidence" value="ECO:0007669"/>
    <property type="project" value="TreeGrafter"/>
</dbReference>
<evidence type="ECO:0000256" key="2">
    <source>
        <dbReference type="ARBA" id="ARBA00010958"/>
    </source>
</evidence>
<dbReference type="Proteomes" id="UP001318040">
    <property type="component" value="Chromosome 35"/>
</dbReference>
<evidence type="ECO:0000256" key="3">
    <source>
        <dbReference type="ARBA" id="ARBA00022448"/>
    </source>
</evidence>
<feature type="region of interest" description="Disordered" evidence="12">
    <location>
        <begin position="1"/>
        <end position="23"/>
    </location>
</feature>
<dbReference type="InterPro" id="IPR046792">
    <property type="entry name" value="Peptidase_C54_cat"/>
</dbReference>
<feature type="region of interest" description="Disordered" evidence="12">
    <location>
        <begin position="82"/>
        <end position="113"/>
    </location>
</feature>
<dbReference type="Pfam" id="PF03416">
    <property type="entry name" value="Peptidase_C54"/>
    <property type="match status" value="1"/>
</dbReference>
<comment type="catalytic activity">
    <reaction evidence="10">
        <text>[protein]-C-terminal L-amino acid-glycyl-phosphatidylethanolamide + H2O = [protein]-C-terminal L-amino acid-glycine + a 1,2-diacyl-sn-glycero-3-phosphoethanolamine</text>
        <dbReference type="Rhea" id="RHEA:67548"/>
        <dbReference type="Rhea" id="RHEA-COMP:17323"/>
        <dbReference type="Rhea" id="RHEA-COMP:17324"/>
        <dbReference type="ChEBI" id="CHEBI:15377"/>
        <dbReference type="ChEBI" id="CHEBI:64612"/>
        <dbReference type="ChEBI" id="CHEBI:172940"/>
        <dbReference type="ChEBI" id="CHEBI:172941"/>
    </reaction>
    <physiologicalReaction direction="left-to-right" evidence="10">
        <dbReference type="Rhea" id="RHEA:67549"/>
    </physiologicalReaction>
</comment>
<dbReference type="GO" id="GO:0019786">
    <property type="term" value="F:protein-phosphatidylethanolamide deconjugating activity"/>
    <property type="evidence" value="ECO:0007669"/>
    <property type="project" value="InterPro"/>
</dbReference>
<protein>
    <recommendedName>
        <fullName evidence="11">Cysteine protease</fullName>
        <ecNumber evidence="11">3.4.22.-</ecNumber>
    </recommendedName>
</protein>
<evidence type="ECO:0000256" key="7">
    <source>
        <dbReference type="ARBA" id="ARBA00022807"/>
    </source>
</evidence>
<dbReference type="AlphaFoldDB" id="A0AAJ7TQB5"/>
<keyword evidence="14" id="KW-1185">Reference proteome</keyword>
<keyword evidence="8 11" id="KW-0653">Protein transport</keyword>
<dbReference type="GO" id="GO:0000423">
    <property type="term" value="P:mitophagy"/>
    <property type="evidence" value="ECO:0007669"/>
    <property type="project" value="TreeGrafter"/>
</dbReference>
<feature type="domain" description="Peptidase C54 catalytic" evidence="13">
    <location>
        <begin position="121"/>
        <end position="476"/>
    </location>
</feature>
<keyword evidence="5 11" id="KW-0645">Protease</keyword>
<comment type="function">
    <text evidence="11">Cysteine protease that plays a key role in autophagy by mediating both proteolytic activation and delipidation of ATG8 family proteins.</text>
</comment>
<dbReference type="PANTHER" id="PTHR22624:SF52">
    <property type="entry name" value="CYSTEINE PROTEASE"/>
    <property type="match status" value="1"/>
</dbReference>
<proteinExistence type="inferred from homology"/>
<sequence>MTKELEREHRGKTPGSADCNGHTQYTEDVEVDEVDKLKAKLISVWNNVKHGWVVKTKTSFNRHSPICLLSKKYYCISKDGTRKPGGGAQPEQVSVTPSWNVDGGGERRGGTTPPAACADFTAFRRDFATRVWITYRREFAQLEGSSLTTDTGWGCMLRSGQMLLAQGLMQHLLGRDWQCSEAIHLLESENESQKKMQSPPGDSDFLVVGVEHAGSHVYAQPASVLLSSDDQEAILAEVAVHRNIIRWFADTPDAPFGIHNLVRLSRSSSKRAGDWYGPAITAHILKKAIAEVEAKLLHNTVMYVAQDCTVYKGDIMDLCRAEASDVAAGQSHATHPKGPEWDSELVVGGNPSPAGNSEQDSGWRSVFILIPVRLGGEHFNPVYIACVKGMLEMDSCIGIIGGKPKHSLYFVGYQDDDLIYLDPHYCQPMVDFTQPDFPVDSYHCCPPRKTAFTKMDPSCTLGFYCRTKEDFTAFCSTVTQVLATPSQTCGAHSGRTPQQESYPVFSFVEGHSSDYVEDEPRPERRVRLLHISPKSGNFVKHGSSEDFVLL</sequence>
<dbReference type="GO" id="GO:0035973">
    <property type="term" value="P:aggrephagy"/>
    <property type="evidence" value="ECO:0007669"/>
    <property type="project" value="TreeGrafter"/>
</dbReference>
<dbReference type="GO" id="GO:0016485">
    <property type="term" value="P:protein processing"/>
    <property type="evidence" value="ECO:0007669"/>
    <property type="project" value="TreeGrafter"/>
</dbReference>
<comment type="similarity">
    <text evidence="2 11">Belongs to the peptidase C54 family.</text>
</comment>
<evidence type="ECO:0000256" key="8">
    <source>
        <dbReference type="ARBA" id="ARBA00022927"/>
    </source>
</evidence>
<dbReference type="GO" id="GO:0005737">
    <property type="term" value="C:cytoplasm"/>
    <property type="evidence" value="ECO:0007669"/>
    <property type="project" value="UniProtKB-SubCell"/>
</dbReference>
<keyword evidence="4 11" id="KW-0963">Cytoplasm</keyword>
<dbReference type="GO" id="GO:0015031">
    <property type="term" value="P:protein transport"/>
    <property type="evidence" value="ECO:0007669"/>
    <property type="project" value="UniProtKB-KW"/>
</dbReference>
<evidence type="ECO:0000256" key="12">
    <source>
        <dbReference type="SAM" id="MobiDB-lite"/>
    </source>
</evidence>